<evidence type="ECO:0000256" key="1">
    <source>
        <dbReference type="SAM" id="MobiDB-lite"/>
    </source>
</evidence>
<dbReference type="InterPro" id="IPR021457">
    <property type="entry name" value="DUF3108"/>
</dbReference>
<sequence>MIIGLNSRIRSLIRHRMAPIKGSVMLLKESLQVLPRRFTSRWLWIGTLCVGLISASMGHVTAEESAMVSERERVASTITRPYKAEYELSRRGRSHGSAGRELSKTEKNGSPQWRYETFSRASLFILSDRRFNETYFRLHEGQVQPLSFEYERRGTGSNRHYSVIFDRENATLRPTNGDPVAAEWRDDLLDANAVLHQLQIDVALGKAETFEYHLIDDDGSLTTYEFAVDKRERIVVNNEQVETVRVSRVRDHDRRETYFWFAPEWNYTLVRMQQIEGGREAALISLKSLTFYD</sequence>
<dbReference type="EMBL" id="VJWL01000001">
    <property type="protein sequence ID" value="TRW50005.1"/>
    <property type="molecule type" value="Genomic_DNA"/>
</dbReference>
<evidence type="ECO:0000313" key="3">
    <source>
        <dbReference type="Proteomes" id="UP000320359"/>
    </source>
</evidence>
<dbReference type="Proteomes" id="UP000320359">
    <property type="component" value="Unassembled WGS sequence"/>
</dbReference>
<reference evidence="2 3" key="1">
    <citation type="submission" date="2019-07" db="EMBL/GenBank/DDBJ databases">
        <authorList>
            <person name="Yang M."/>
            <person name="Zhao D."/>
            <person name="Xiang H."/>
        </authorList>
    </citation>
    <scope>NUCLEOTIDE SEQUENCE [LARGE SCALE GENOMIC DNA]</scope>
    <source>
        <strain evidence="2 3">IM1326</strain>
    </source>
</reference>
<proteinExistence type="predicted"/>
<gene>
    <name evidence="2" type="ORF">FM042_03905</name>
</gene>
<keyword evidence="3" id="KW-1185">Reference proteome</keyword>
<dbReference type="Pfam" id="PF11306">
    <property type="entry name" value="DUF3108"/>
    <property type="match status" value="1"/>
</dbReference>
<comment type="caution">
    <text evidence="2">The sequence shown here is derived from an EMBL/GenBank/DDBJ whole genome shotgun (WGS) entry which is preliminary data.</text>
</comment>
<evidence type="ECO:0000313" key="2">
    <source>
        <dbReference type="EMBL" id="TRW50005.1"/>
    </source>
</evidence>
<name>A0A552X4R7_9GAMM</name>
<accession>A0A552X4R7</accession>
<protein>
    <submittedName>
        <fullName evidence="2">DUF3108 domain-containing protein</fullName>
    </submittedName>
</protein>
<dbReference type="AlphaFoldDB" id="A0A552X4R7"/>
<dbReference type="OrthoDB" id="6007799at2"/>
<feature type="region of interest" description="Disordered" evidence="1">
    <location>
        <begin position="88"/>
        <end position="108"/>
    </location>
</feature>
<organism evidence="2 3">
    <name type="scientific">Aliidiomarina halalkaliphila</name>
    <dbReference type="NCBI Taxonomy" id="2593535"/>
    <lineage>
        <taxon>Bacteria</taxon>
        <taxon>Pseudomonadati</taxon>
        <taxon>Pseudomonadota</taxon>
        <taxon>Gammaproteobacteria</taxon>
        <taxon>Alteromonadales</taxon>
        <taxon>Idiomarinaceae</taxon>
        <taxon>Aliidiomarina</taxon>
    </lineage>
</organism>